<keyword evidence="2" id="KW-1185">Reference proteome</keyword>
<dbReference type="OrthoDB" id="9798632at2"/>
<gene>
    <name evidence="1" type="ORF">GEMMAAP_18695</name>
</gene>
<reference evidence="1 2" key="2">
    <citation type="journal article" date="2016" name="Environ. Microbiol. Rep.">
        <title>Metagenomic evidence for the presence of phototrophic Gemmatimonadetes bacteria in diverse environments.</title>
        <authorList>
            <person name="Zeng Y."/>
            <person name="Baumbach J."/>
            <person name="Barbosa E.G."/>
            <person name="Azevedo V."/>
            <person name="Zhang C."/>
            <person name="Koblizek M."/>
        </authorList>
    </citation>
    <scope>NUCLEOTIDE SEQUENCE [LARGE SCALE GENOMIC DNA]</scope>
    <source>
        <strain evidence="1 2">AP64</strain>
    </source>
</reference>
<sequence>MTTTRTAIVLGASGSVGGALLHSLLCDAAFDTVITLGRRSLPDAVTLARKEGRALREQLVAQMTPAALEAATVAALQGFEGDVVGFSVLGISAGTANITLEEHRAIDVALNAAFARGLRASGVVRHLCYMSAAGADPQAKTTGSGAAGMPRYNRVKGESEEAVRAEGPAVVSVFRPAMILGSRHTPWLLAQLLPLFSFITPARYRSITVEQIAQAMIATAKTQPTVSGTYHYAEMMDAMASEGTPPARATRSS</sequence>
<dbReference type="eggNOG" id="COG0702">
    <property type="taxonomic scope" value="Bacteria"/>
</dbReference>
<dbReference type="Proteomes" id="UP000076404">
    <property type="component" value="Chromosome"/>
</dbReference>
<dbReference type="PANTHER" id="PTHR14097">
    <property type="entry name" value="OXIDOREDUCTASE HTATIP2"/>
    <property type="match status" value="1"/>
</dbReference>
<dbReference type="SUPFAM" id="SSF51735">
    <property type="entry name" value="NAD(P)-binding Rossmann-fold domains"/>
    <property type="match status" value="1"/>
</dbReference>
<proteinExistence type="predicted"/>
<dbReference type="STRING" id="1379270.GEMMAAP_18695"/>
<dbReference type="AlphaFoldDB" id="A0A143BNY9"/>
<dbReference type="Gene3D" id="3.40.50.720">
    <property type="entry name" value="NAD(P)-binding Rossmann-like Domain"/>
    <property type="match status" value="1"/>
</dbReference>
<organism evidence="1 2">
    <name type="scientific">Gemmatimonas phototrophica</name>
    <dbReference type="NCBI Taxonomy" id="1379270"/>
    <lineage>
        <taxon>Bacteria</taxon>
        <taxon>Pseudomonadati</taxon>
        <taxon>Gemmatimonadota</taxon>
        <taxon>Gemmatimonadia</taxon>
        <taxon>Gemmatimonadales</taxon>
        <taxon>Gemmatimonadaceae</taxon>
        <taxon>Gemmatimonas</taxon>
    </lineage>
</organism>
<dbReference type="EMBL" id="CP011454">
    <property type="protein sequence ID" value="AMW06262.1"/>
    <property type="molecule type" value="Genomic_DNA"/>
</dbReference>
<dbReference type="InterPro" id="IPR036291">
    <property type="entry name" value="NAD(P)-bd_dom_sf"/>
</dbReference>
<protein>
    <submittedName>
        <fullName evidence="1">Uncharacterized protein</fullName>
    </submittedName>
</protein>
<dbReference type="PANTHER" id="PTHR14097:SF7">
    <property type="entry name" value="OXIDOREDUCTASE HTATIP2"/>
    <property type="match status" value="1"/>
</dbReference>
<dbReference type="RefSeq" id="WP_026850955.1">
    <property type="nucleotide sequence ID" value="NZ_CP011454.1"/>
</dbReference>
<reference evidence="1 2" key="1">
    <citation type="journal article" date="2014" name="Proc. Natl. Acad. Sci. U.S.A.">
        <title>Functional type 2 photosynthetic reaction centers found in the rare bacterial phylum Gemmatimonadetes.</title>
        <authorList>
            <person name="Zeng Y."/>
            <person name="Feng F."/>
            <person name="Medova H."/>
            <person name="Dean J."/>
            <person name="Koblizek M."/>
        </authorList>
    </citation>
    <scope>NUCLEOTIDE SEQUENCE [LARGE SCALE GENOMIC DNA]</scope>
    <source>
        <strain evidence="1 2">AP64</strain>
    </source>
</reference>
<evidence type="ECO:0000313" key="1">
    <source>
        <dbReference type="EMBL" id="AMW06262.1"/>
    </source>
</evidence>
<dbReference type="KEGG" id="gph:GEMMAAP_18695"/>
<name>A0A143BNY9_9BACT</name>
<accession>A0A143BNY9</accession>
<evidence type="ECO:0000313" key="2">
    <source>
        <dbReference type="Proteomes" id="UP000076404"/>
    </source>
</evidence>